<reference evidence="1 2" key="1">
    <citation type="submission" date="2015-07" db="EMBL/GenBank/DDBJ databases">
        <title>The genome of Habropoda laboriosa.</title>
        <authorList>
            <person name="Pan H."/>
            <person name="Kapheim K."/>
        </authorList>
    </citation>
    <scope>NUCLEOTIDE SEQUENCE [LARGE SCALE GENOMIC DNA]</scope>
    <source>
        <strain evidence="1">0110345459</strain>
    </source>
</reference>
<accession>A0A0L7QXN6</accession>
<name>A0A0L7QXN6_9HYME</name>
<evidence type="ECO:0008006" key="3">
    <source>
        <dbReference type="Google" id="ProtNLM"/>
    </source>
</evidence>
<dbReference type="Gene3D" id="3.30.420.10">
    <property type="entry name" value="Ribonuclease H-like superfamily/Ribonuclease H"/>
    <property type="match status" value="1"/>
</dbReference>
<gene>
    <name evidence="1" type="ORF">WH47_04088</name>
</gene>
<protein>
    <recommendedName>
        <fullName evidence="3">Transposable element Tc3 transposase</fullName>
    </recommendedName>
</protein>
<dbReference type="STRING" id="597456.A0A0L7QXN6"/>
<proteinExistence type="predicted"/>
<evidence type="ECO:0000313" key="1">
    <source>
        <dbReference type="EMBL" id="KOC63370.1"/>
    </source>
</evidence>
<dbReference type="Proteomes" id="UP000053825">
    <property type="component" value="Unassembled WGS sequence"/>
</dbReference>
<evidence type="ECO:0000313" key="2">
    <source>
        <dbReference type="Proteomes" id="UP000053825"/>
    </source>
</evidence>
<dbReference type="EMBL" id="KQ414700">
    <property type="protein sequence ID" value="KOC63370.1"/>
    <property type="molecule type" value="Genomic_DNA"/>
</dbReference>
<dbReference type="GO" id="GO:0003676">
    <property type="term" value="F:nucleic acid binding"/>
    <property type="evidence" value="ECO:0007669"/>
    <property type="project" value="InterPro"/>
</dbReference>
<dbReference type="PANTHER" id="PTHR47326">
    <property type="entry name" value="TRANSPOSABLE ELEMENT TC3 TRANSPOSASE-LIKE PROTEIN"/>
    <property type="match status" value="1"/>
</dbReference>
<organism evidence="1 2">
    <name type="scientific">Habropoda laboriosa</name>
    <dbReference type="NCBI Taxonomy" id="597456"/>
    <lineage>
        <taxon>Eukaryota</taxon>
        <taxon>Metazoa</taxon>
        <taxon>Ecdysozoa</taxon>
        <taxon>Arthropoda</taxon>
        <taxon>Hexapoda</taxon>
        <taxon>Insecta</taxon>
        <taxon>Pterygota</taxon>
        <taxon>Neoptera</taxon>
        <taxon>Endopterygota</taxon>
        <taxon>Hymenoptera</taxon>
        <taxon>Apocrita</taxon>
        <taxon>Aculeata</taxon>
        <taxon>Apoidea</taxon>
        <taxon>Anthophila</taxon>
        <taxon>Apidae</taxon>
        <taxon>Habropoda</taxon>
    </lineage>
</organism>
<dbReference type="InterPro" id="IPR036397">
    <property type="entry name" value="RNaseH_sf"/>
</dbReference>
<dbReference type="PANTHER" id="PTHR47326:SF1">
    <property type="entry name" value="HTH PSQ-TYPE DOMAIN-CONTAINING PROTEIN"/>
    <property type="match status" value="1"/>
</dbReference>
<sequence length="215" mass="25395">MNHLLKEASFINHDLLNLRNMHYWSIENPRWLRSVDKQKLWRVNVWCGILNKQIIDSYFISGTLNREKNVTFLQNRPQMLVHDAPLDIQNISLDIRQSMWFQQDGCPAHSARNVTKFLSNKFGDRWIGRSGSNKWPVRSPVLTPLDFYLWEKLKEQVYREKLTTKVDVQERIKRACSVIDTNEICEAVSSVLQRFRLCISMFKVDNLNTCTSVHK</sequence>
<keyword evidence="2" id="KW-1185">Reference proteome</keyword>
<dbReference type="AlphaFoldDB" id="A0A0L7QXN6"/>